<reference evidence="2" key="1">
    <citation type="submission" date="2021-01" db="EMBL/GenBank/DDBJ databases">
        <title>Modified the classification status of verrucomicrobia.</title>
        <authorList>
            <person name="Feng X."/>
        </authorList>
    </citation>
    <scope>NUCLEOTIDE SEQUENCE</scope>
    <source>
        <strain evidence="2">JCM 18052</strain>
    </source>
</reference>
<evidence type="ECO:0000313" key="3">
    <source>
        <dbReference type="Proteomes" id="UP000600139"/>
    </source>
</evidence>
<dbReference type="Proteomes" id="UP000600139">
    <property type="component" value="Unassembled WGS sequence"/>
</dbReference>
<feature type="compositionally biased region" description="Polar residues" evidence="1">
    <location>
        <begin position="39"/>
        <end position="55"/>
    </location>
</feature>
<dbReference type="EMBL" id="JAENIK010000001">
    <property type="protein sequence ID" value="MBK1814189.1"/>
    <property type="molecule type" value="Genomic_DNA"/>
</dbReference>
<dbReference type="AlphaFoldDB" id="A0A934R2R7"/>
<sequence length="460" mass="48283">MKNSWIIPVATLAVGAVGGYISGKGSESGGQAQAPEASSARTRSSNRPESSATSETVKKTRALTAEQIARMPGNSSRIQALLGFYEGLSAEQLAEEATKLDSLPMNERIMASILLFGRWAEVDPTAAMTFSNTMGFAGGFVRPTILQSWASVDPANAAKYYAENPREFAMMGMGGRGGPMGGGQDGASIIAAEWARQDPAAALAWASSLTNGKGDAMNSVITEMAKTDPRKAAGMISQMDPDDQAAAYRSVAAQYGALDFTEAQNWIRTLPADDQAAALASAIGGLSNTDPAAAAKQLASMPEGDARDRATNDVIGDLARVDPQAAADFLKLQESDRAQRDGMRELIPIWTSQNPAAASSYISSLPQGPTRDSAIGPYVWSNNTSPPKDLIALAESMEDDGDRERTVGVAYMRWMREDATAAKASIAASTVLSDEAKERLSNGGGMWGGGPGRGRRGGNN</sequence>
<accession>A0A934R2R7</accession>
<proteinExistence type="predicted"/>
<comment type="caution">
    <text evidence="2">The sequence shown here is derived from an EMBL/GenBank/DDBJ whole genome shotgun (WGS) entry which is preliminary data.</text>
</comment>
<dbReference type="RefSeq" id="WP_200349147.1">
    <property type="nucleotide sequence ID" value="NZ_BAABHZ010000005.1"/>
</dbReference>
<organism evidence="2 3">
    <name type="scientific">Luteolibacter yonseiensis</name>
    <dbReference type="NCBI Taxonomy" id="1144680"/>
    <lineage>
        <taxon>Bacteria</taxon>
        <taxon>Pseudomonadati</taxon>
        <taxon>Verrucomicrobiota</taxon>
        <taxon>Verrucomicrobiia</taxon>
        <taxon>Verrucomicrobiales</taxon>
        <taxon>Verrucomicrobiaceae</taxon>
        <taxon>Luteolibacter</taxon>
    </lineage>
</organism>
<feature type="region of interest" description="Disordered" evidence="1">
    <location>
        <begin position="433"/>
        <end position="460"/>
    </location>
</feature>
<protein>
    <submittedName>
        <fullName evidence="2">Uncharacterized protein</fullName>
    </submittedName>
</protein>
<evidence type="ECO:0000313" key="2">
    <source>
        <dbReference type="EMBL" id="MBK1814189.1"/>
    </source>
</evidence>
<gene>
    <name evidence="2" type="ORF">JIN84_01015</name>
</gene>
<keyword evidence="3" id="KW-1185">Reference proteome</keyword>
<feature type="compositionally biased region" description="Gly residues" evidence="1">
    <location>
        <begin position="442"/>
        <end position="452"/>
    </location>
</feature>
<feature type="region of interest" description="Disordered" evidence="1">
    <location>
        <begin position="25"/>
        <end position="58"/>
    </location>
</feature>
<evidence type="ECO:0000256" key="1">
    <source>
        <dbReference type="SAM" id="MobiDB-lite"/>
    </source>
</evidence>
<name>A0A934R2R7_9BACT</name>